<evidence type="ECO:0000256" key="1">
    <source>
        <dbReference type="ARBA" id="ARBA00006484"/>
    </source>
</evidence>
<organism evidence="5 6">
    <name type="scientific">Caballeronia novacaledonica</name>
    <dbReference type="NCBI Taxonomy" id="1544861"/>
    <lineage>
        <taxon>Bacteria</taxon>
        <taxon>Pseudomonadati</taxon>
        <taxon>Pseudomonadota</taxon>
        <taxon>Betaproteobacteria</taxon>
        <taxon>Burkholderiales</taxon>
        <taxon>Burkholderiaceae</taxon>
        <taxon>Caballeronia</taxon>
    </lineage>
</organism>
<reference evidence="5" key="1">
    <citation type="submission" date="2022-09" db="EMBL/GenBank/DDBJ databases">
        <title>Isolation and characterization of 3-chlorobenzoate degrading bacteria from soils in Shizuoka.</title>
        <authorList>
            <person name="Ifat A."/>
            <person name="Ogawa N."/>
            <person name="Kimbara K."/>
            <person name="Moriuchi R."/>
            <person name="Dohra H."/>
            <person name="Shintani M."/>
        </authorList>
    </citation>
    <scope>NUCLEOTIDE SEQUENCE</scope>
    <source>
        <strain evidence="5">19CS4-2</strain>
    </source>
</reference>
<dbReference type="InterPro" id="IPR057326">
    <property type="entry name" value="KR_dom"/>
</dbReference>
<dbReference type="CDD" id="cd05233">
    <property type="entry name" value="SDR_c"/>
    <property type="match status" value="1"/>
</dbReference>
<accession>A0AA37IM74</accession>
<dbReference type="Gene3D" id="3.40.50.720">
    <property type="entry name" value="NAD(P)-binding Rossmann-like Domain"/>
    <property type="match status" value="1"/>
</dbReference>
<dbReference type="SUPFAM" id="SSF51735">
    <property type="entry name" value="NAD(P)-binding Rossmann-fold domains"/>
    <property type="match status" value="1"/>
</dbReference>
<evidence type="ECO:0000259" key="4">
    <source>
        <dbReference type="SMART" id="SM00822"/>
    </source>
</evidence>
<dbReference type="PRINTS" id="PR00081">
    <property type="entry name" value="GDHRDH"/>
</dbReference>
<dbReference type="NCBIfam" id="NF005559">
    <property type="entry name" value="PRK07231.1"/>
    <property type="match status" value="1"/>
</dbReference>
<proteinExistence type="inferred from homology"/>
<comment type="similarity">
    <text evidence="1">Belongs to the short-chain dehydrogenases/reductases (SDR) family.</text>
</comment>
<dbReference type="InterPro" id="IPR036291">
    <property type="entry name" value="NAD(P)-bd_dom_sf"/>
</dbReference>
<evidence type="ECO:0000313" key="5">
    <source>
        <dbReference type="EMBL" id="GJH29366.1"/>
    </source>
</evidence>
<dbReference type="SMART" id="SM00822">
    <property type="entry name" value="PKS_KR"/>
    <property type="match status" value="1"/>
</dbReference>
<gene>
    <name evidence="5" type="ORF">CBA19CS42_32640</name>
</gene>
<dbReference type="PANTHER" id="PTHR24321">
    <property type="entry name" value="DEHYDROGENASES, SHORT CHAIN"/>
    <property type="match status" value="1"/>
</dbReference>
<feature type="domain" description="Ketoreductase" evidence="4">
    <location>
        <begin position="44"/>
        <end position="238"/>
    </location>
</feature>
<dbReference type="Pfam" id="PF13561">
    <property type="entry name" value="adh_short_C2"/>
    <property type="match status" value="1"/>
</dbReference>
<keyword evidence="3" id="KW-0520">NAD</keyword>
<dbReference type="PRINTS" id="PR00080">
    <property type="entry name" value="SDRFAMILY"/>
</dbReference>
<dbReference type="GO" id="GO:0016491">
    <property type="term" value="F:oxidoreductase activity"/>
    <property type="evidence" value="ECO:0007669"/>
    <property type="project" value="UniProtKB-KW"/>
</dbReference>
<dbReference type="Proteomes" id="UP001055111">
    <property type="component" value="Unassembled WGS sequence"/>
</dbReference>
<sequence length="290" mass="30315">MISGERRGFFTPSAIAAKAAHNLTQDRTCTRSRELTVNISFENKVALVTGAGSGLGLATAKAFALSGASVVLADWDSAAVESAADELKSQGCAVLAVRCDVADDAQVEAMVAQTVSTFGRLDIAYNNAGVQNVLAETADSPRDDYDRVMSINLRGVWSCMKFELQQMRRQGSGAIVNCSSLGGLVGGAERGTYHAAKHGVIGLTKSAALEYAARGIRVNAVCPGLIWTSMADQMVAGGQGAALEAMTASIPMGRHGRPEEIADTVLWLCSEASSYVTGQSISVDGGFIMR</sequence>
<dbReference type="AlphaFoldDB" id="A0AA37IM74"/>
<dbReference type="PANTHER" id="PTHR24321:SF8">
    <property type="entry name" value="ESTRADIOL 17-BETA-DEHYDROGENASE 8-RELATED"/>
    <property type="match status" value="1"/>
</dbReference>
<protein>
    <submittedName>
        <fullName evidence="5">SDR family oxidoreductase</fullName>
    </submittedName>
</protein>
<dbReference type="InterPro" id="IPR002347">
    <property type="entry name" value="SDR_fam"/>
</dbReference>
<dbReference type="EMBL" id="BPUS01000022">
    <property type="protein sequence ID" value="GJH29366.1"/>
    <property type="molecule type" value="Genomic_DNA"/>
</dbReference>
<dbReference type="FunFam" id="3.40.50.720:FF:000084">
    <property type="entry name" value="Short-chain dehydrogenase reductase"/>
    <property type="match status" value="1"/>
</dbReference>
<keyword evidence="2" id="KW-0560">Oxidoreductase</keyword>
<evidence type="ECO:0000256" key="2">
    <source>
        <dbReference type="ARBA" id="ARBA00023002"/>
    </source>
</evidence>
<comment type="caution">
    <text evidence="5">The sequence shown here is derived from an EMBL/GenBank/DDBJ whole genome shotgun (WGS) entry which is preliminary data.</text>
</comment>
<name>A0AA37IM74_9BURK</name>
<evidence type="ECO:0000313" key="6">
    <source>
        <dbReference type="Proteomes" id="UP001055111"/>
    </source>
</evidence>
<evidence type="ECO:0000256" key="3">
    <source>
        <dbReference type="ARBA" id="ARBA00023027"/>
    </source>
</evidence>